<evidence type="ECO:0000259" key="6">
    <source>
        <dbReference type="Pfam" id="PF00441"/>
    </source>
</evidence>
<dbReference type="InterPro" id="IPR036250">
    <property type="entry name" value="AcylCo_DH-like_C"/>
</dbReference>
<evidence type="ECO:0000256" key="5">
    <source>
        <dbReference type="SAM" id="MobiDB-lite"/>
    </source>
</evidence>
<dbReference type="InterPro" id="IPR041504">
    <property type="entry name" value="AidB_N"/>
</dbReference>
<evidence type="ECO:0000256" key="2">
    <source>
        <dbReference type="ARBA" id="ARBA00022630"/>
    </source>
</evidence>
<dbReference type="Gene3D" id="6.10.250.600">
    <property type="match status" value="1"/>
</dbReference>
<dbReference type="PANTHER" id="PTHR42707">
    <property type="entry name" value="ACYL-COA DEHYDROGENASE"/>
    <property type="match status" value="1"/>
</dbReference>
<feature type="region of interest" description="Disordered" evidence="5">
    <location>
        <begin position="203"/>
        <end position="242"/>
    </location>
</feature>
<dbReference type="InterPro" id="IPR052904">
    <property type="entry name" value="Acyl-CoA_dehydrogenase-like"/>
</dbReference>
<dbReference type="InterPro" id="IPR006091">
    <property type="entry name" value="Acyl-CoA_Oxase/DH_mid-dom"/>
</dbReference>
<dbReference type="AlphaFoldDB" id="A0A7S0FBI5"/>
<keyword evidence="4" id="KW-0560">Oxidoreductase</keyword>
<evidence type="ECO:0000256" key="1">
    <source>
        <dbReference type="ARBA" id="ARBA00009347"/>
    </source>
</evidence>
<dbReference type="Gene3D" id="1.20.140.10">
    <property type="entry name" value="Butyryl-CoA Dehydrogenase, subunit A, domain 3"/>
    <property type="match status" value="1"/>
</dbReference>
<dbReference type="Gene3D" id="2.40.110.20">
    <property type="match status" value="1"/>
</dbReference>
<name>A0A7S0FBI5_9DINO</name>
<keyword evidence="3 4" id="KW-0274">FAD</keyword>
<feature type="domain" description="Acyl-CoA oxidase/dehydrogenase middle" evidence="7">
    <location>
        <begin position="213"/>
        <end position="312"/>
    </location>
</feature>
<feature type="region of interest" description="Disordered" evidence="5">
    <location>
        <begin position="1"/>
        <end position="30"/>
    </location>
</feature>
<keyword evidence="2 4" id="KW-0285">Flavoprotein</keyword>
<comment type="cofactor">
    <cofactor evidence="4">
        <name>FAD</name>
        <dbReference type="ChEBI" id="CHEBI:57692"/>
    </cofactor>
</comment>
<protein>
    <submittedName>
        <fullName evidence="9">Uncharacterized protein</fullName>
    </submittedName>
</protein>
<dbReference type="InterPro" id="IPR009100">
    <property type="entry name" value="AcylCoA_DH/oxidase_NM_dom_sf"/>
</dbReference>
<evidence type="ECO:0000259" key="8">
    <source>
        <dbReference type="Pfam" id="PF18158"/>
    </source>
</evidence>
<dbReference type="Pfam" id="PF18158">
    <property type="entry name" value="AidB_N"/>
    <property type="match status" value="1"/>
</dbReference>
<dbReference type="Pfam" id="PF02770">
    <property type="entry name" value="Acyl-CoA_dh_M"/>
    <property type="match status" value="1"/>
</dbReference>
<feature type="domain" description="Acyl-CoA dehydrogenase/oxidase C-terminal" evidence="6">
    <location>
        <begin position="323"/>
        <end position="478"/>
    </location>
</feature>
<dbReference type="Pfam" id="PF00441">
    <property type="entry name" value="Acyl-CoA_dh_1"/>
    <property type="match status" value="1"/>
</dbReference>
<accession>A0A7S0FBI5</accession>
<dbReference type="InterPro" id="IPR009075">
    <property type="entry name" value="AcylCo_DH/oxidase_C"/>
</dbReference>
<comment type="similarity">
    <text evidence="1 4">Belongs to the acyl-CoA dehydrogenase family.</text>
</comment>
<reference evidence="9" key="1">
    <citation type="submission" date="2021-01" db="EMBL/GenBank/DDBJ databases">
        <authorList>
            <person name="Corre E."/>
            <person name="Pelletier E."/>
            <person name="Niang G."/>
            <person name="Scheremetjew M."/>
            <person name="Finn R."/>
            <person name="Kale V."/>
            <person name="Holt S."/>
            <person name="Cochrane G."/>
            <person name="Meng A."/>
            <person name="Brown T."/>
            <person name="Cohen L."/>
        </authorList>
    </citation>
    <scope>NUCLEOTIDE SEQUENCE</scope>
    <source>
        <strain evidence="9">Pbaha01</strain>
    </source>
</reference>
<dbReference type="GO" id="GO:0003995">
    <property type="term" value="F:acyl-CoA dehydrogenase activity"/>
    <property type="evidence" value="ECO:0007669"/>
    <property type="project" value="TreeGrafter"/>
</dbReference>
<evidence type="ECO:0000259" key="7">
    <source>
        <dbReference type="Pfam" id="PF02770"/>
    </source>
</evidence>
<dbReference type="SUPFAM" id="SSF56645">
    <property type="entry name" value="Acyl-CoA dehydrogenase NM domain-like"/>
    <property type="match status" value="1"/>
</dbReference>
<proteinExistence type="inferred from homology"/>
<feature type="domain" description="Adaptive response protein AidB N-terminal" evidence="8">
    <location>
        <begin position="34"/>
        <end position="196"/>
    </location>
</feature>
<evidence type="ECO:0000256" key="4">
    <source>
        <dbReference type="RuleBase" id="RU362125"/>
    </source>
</evidence>
<evidence type="ECO:0000313" key="9">
    <source>
        <dbReference type="EMBL" id="CAD8350315.1"/>
    </source>
</evidence>
<dbReference type="EMBL" id="HBEG01009886">
    <property type="protein sequence ID" value="CAD8350315.1"/>
    <property type="molecule type" value="Transcribed_RNA"/>
</dbReference>
<dbReference type="SUPFAM" id="SSF47203">
    <property type="entry name" value="Acyl-CoA dehydrogenase C-terminal domain-like"/>
    <property type="match status" value="1"/>
</dbReference>
<gene>
    <name evidence="9" type="ORF">PBAH0796_LOCUS5835</name>
</gene>
<organism evidence="9">
    <name type="scientific">Pyrodinium bahamense</name>
    <dbReference type="NCBI Taxonomy" id="73915"/>
    <lineage>
        <taxon>Eukaryota</taxon>
        <taxon>Sar</taxon>
        <taxon>Alveolata</taxon>
        <taxon>Dinophyceae</taxon>
        <taxon>Gonyaulacales</taxon>
        <taxon>Pyrocystaceae</taxon>
        <taxon>Pyrodinium</taxon>
    </lineage>
</organism>
<sequence length="625" mass="65353">MAPAGGAVLEPVGPPAAEVNPPAAPGHPTHEVLNQATPLSGYNAYLCDPALHEGVAAHGGVWAHAVLEQFGAAVGSEEWQVRAAEANRYPPRLETHDRFGNRRDAAVYHPAYHQLMQLGLEAGAAAFAWAPEHAGRPGAHVARGALVHLMYQLDPGVSCPVTMSFAAVPALRQQRPEHDRGGLVAGLLAKLVARRYSGADAPLQHKPGATVGMSMTEKQGGSDVRANTTRASPATPGQEGPGDGFWLLGHKWFTSAPMCDAFLTLAQTKEGVSCFIVPRWLPDGSRNSGFTVQRLKDKLGDKSNASSEVEYREAWGVMLGPPGRGVRTIVDMVVHTRLDCVIGSAALMRLCAQHAAQHACGRKAFGRRLIEQPLMRAVLADLALESEAAVALWLRLAHALERAAEDESEAAFARLATAASKYYVCKRAPLVAAEAMECLGGNGYTEEWPMARLFRQSPLNAIWEGSGNVICLDVLRALQREPAAAAAVLRELEAAVGPAEAAVVACGQGNGYGRAVAALRQQLALRPEALEPMARAVVDGLAVCLQAAVLLGHGDPAVAQAFLATRLPASEGAAAASALPLLPCHSLGAMASGLPPAAVGRLLDRLLVAGGARGAGGCAAGLARL</sequence>
<dbReference type="PANTHER" id="PTHR42707:SF3">
    <property type="entry name" value="ACYL-COA DEHYDROGENASE AIDB-RELATED"/>
    <property type="match status" value="1"/>
</dbReference>
<evidence type="ECO:0000256" key="3">
    <source>
        <dbReference type="ARBA" id="ARBA00022827"/>
    </source>
</evidence>